<protein>
    <submittedName>
        <fullName evidence="2">Uncharacterized protein</fullName>
    </submittedName>
</protein>
<feature type="compositionally biased region" description="Low complexity" evidence="1">
    <location>
        <begin position="339"/>
        <end position="352"/>
    </location>
</feature>
<feature type="compositionally biased region" description="Polar residues" evidence="1">
    <location>
        <begin position="104"/>
        <end position="117"/>
    </location>
</feature>
<evidence type="ECO:0000313" key="2">
    <source>
        <dbReference type="EMBL" id="PZC76650.1"/>
    </source>
</evidence>
<feature type="region of interest" description="Disordered" evidence="1">
    <location>
        <begin position="332"/>
        <end position="365"/>
    </location>
</feature>
<feature type="compositionally biased region" description="Basic residues" evidence="1">
    <location>
        <begin position="353"/>
        <end position="362"/>
    </location>
</feature>
<feature type="region of interest" description="Disordered" evidence="1">
    <location>
        <begin position="270"/>
        <end position="299"/>
    </location>
</feature>
<evidence type="ECO:0000256" key="1">
    <source>
        <dbReference type="SAM" id="MobiDB-lite"/>
    </source>
</evidence>
<feature type="region of interest" description="Disordered" evidence="1">
    <location>
        <begin position="98"/>
        <end position="147"/>
    </location>
</feature>
<dbReference type="Proteomes" id="UP000249218">
    <property type="component" value="Unassembled WGS sequence"/>
</dbReference>
<organism evidence="2 3">
    <name type="scientific">Helicoverpa armigera</name>
    <name type="common">Cotton bollworm</name>
    <name type="synonym">Heliothis armigera</name>
    <dbReference type="NCBI Taxonomy" id="29058"/>
    <lineage>
        <taxon>Eukaryota</taxon>
        <taxon>Metazoa</taxon>
        <taxon>Ecdysozoa</taxon>
        <taxon>Arthropoda</taxon>
        <taxon>Hexapoda</taxon>
        <taxon>Insecta</taxon>
        <taxon>Pterygota</taxon>
        <taxon>Neoptera</taxon>
        <taxon>Endopterygota</taxon>
        <taxon>Lepidoptera</taxon>
        <taxon>Glossata</taxon>
        <taxon>Ditrysia</taxon>
        <taxon>Noctuoidea</taxon>
        <taxon>Noctuidae</taxon>
        <taxon>Heliothinae</taxon>
        <taxon>Helicoverpa</taxon>
    </lineage>
</organism>
<keyword evidence="3" id="KW-1185">Reference proteome</keyword>
<dbReference type="OrthoDB" id="7473547at2759"/>
<sequence length="466" mass="50921">MVHDQRATSLFERVTAALDTGLSQGSRRNLLLQLCRAEISDSLPESWYSANVINDGFQPKPITEIFSTESPFSTTNPIVVLPKESSSVPDEILLLSTLPPPRKISTTGSSVVTIPSSTPLPPSVHTLPPSSVQTSAPTTFPTTPYQPAQPERITQFTEQTQPPSEPAFSIQPEIQQTPEPQQPSGPPLTQSQQIRFELVPGQSLPDQPSIQQQQLQTSTLSPLSNYFLIYQQAPQSIQGIPGQLGTSQEVPQSSTVGQVPTTRTPATVFIQPAPTVSPPSTRTAPPTSTTPVPSTARVQTTTRTTNCQNLTNTPQSPLYPLRIRVVAPSGSITNVNFNTPGRTTTTRRPTTTRTRRTSRPRKNNYETCTDGCRGKREPICAAPLASGFLDPNTLKGFPSVCHMACHNSYRKDPYEKVLDGRCGRLRTRIRTVDSNTKLTREELNKAQYIIDNSGTKTIVEFSGLPQ</sequence>
<evidence type="ECO:0000313" key="3">
    <source>
        <dbReference type="Proteomes" id="UP000249218"/>
    </source>
</evidence>
<name>A0A2W1BV47_HELAM</name>
<reference evidence="2 3" key="1">
    <citation type="journal article" date="2017" name="BMC Biol.">
        <title>Genomic innovations, transcriptional plasticity and gene loss underlying the evolution and divergence of two highly polyphagous and invasive Helicoverpa pest species.</title>
        <authorList>
            <person name="Pearce S.L."/>
            <person name="Clarke D.F."/>
            <person name="East P.D."/>
            <person name="Elfekih S."/>
            <person name="Gordon K.H."/>
            <person name="Jermiin L.S."/>
            <person name="McGaughran A."/>
            <person name="Oakeshott J.G."/>
            <person name="Papanikolaou A."/>
            <person name="Perera O.P."/>
            <person name="Rane R.V."/>
            <person name="Richards S."/>
            <person name="Tay W.T."/>
            <person name="Walsh T.K."/>
            <person name="Anderson A."/>
            <person name="Anderson C.J."/>
            <person name="Asgari S."/>
            <person name="Board P.G."/>
            <person name="Bretschneider A."/>
            <person name="Campbell P.M."/>
            <person name="Chertemps T."/>
            <person name="Christeller J.T."/>
            <person name="Coppin C.W."/>
            <person name="Downes S.J."/>
            <person name="Duan G."/>
            <person name="Farnsworth C.A."/>
            <person name="Good R.T."/>
            <person name="Han L.B."/>
            <person name="Han Y.C."/>
            <person name="Hatje K."/>
            <person name="Horne I."/>
            <person name="Huang Y.P."/>
            <person name="Hughes D.S."/>
            <person name="Jacquin-Joly E."/>
            <person name="James W."/>
            <person name="Jhangiani S."/>
            <person name="Kollmar M."/>
            <person name="Kuwar S.S."/>
            <person name="Li S."/>
            <person name="Liu N.Y."/>
            <person name="Maibeche M.T."/>
            <person name="Miller J.R."/>
            <person name="Montagne N."/>
            <person name="Perry T."/>
            <person name="Qu J."/>
            <person name="Song S.V."/>
            <person name="Sutton G.G."/>
            <person name="Vogel H."/>
            <person name="Walenz B.P."/>
            <person name="Xu W."/>
            <person name="Zhang H.J."/>
            <person name="Zou Z."/>
            <person name="Batterham P."/>
            <person name="Edwards O.R."/>
            <person name="Feyereisen R."/>
            <person name="Gibbs R.A."/>
            <person name="Heckel D.G."/>
            <person name="McGrath A."/>
            <person name="Robin C."/>
            <person name="Scherer S.E."/>
            <person name="Worley K.C."/>
            <person name="Wu Y.D."/>
        </authorList>
    </citation>
    <scope>NUCLEOTIDE SEQUENCE [LARGE SCALE GENOMIC DNA]</scope>
    <source>
        <strain evidence="2">Harm_GR_Male_#8</strain>
        <tissue evidence="2">Whole organism</tissue>
    </source>
</reference>
<proteinExistence type="predicted"/>
<accession>A0A2W1BV47</accession>
<dbReference type="EMBL" id="KZ149950">
    <property type="protein sequence ID" value="PZC76650.1"/>
    <property type="molecule type" value="Genomic_DNA"/>
</dbReference>
<feature type="compositionally biased region" description="Low complexity" evidence="1">
    <location>
        <begin position="272"/>
        <end position="299"/>
    </location>
</feature>
<gene>
    <name evidence="2" type="primary">HaOG204333</name>
    <name evidence="2" type="ORF">B5X24_HaOG204333</name>
</gene>
<dbReference type="AlphaFoldDB" id="A0A2W1BV47"/>
<feature type="compositionally biased region" description="Polar residues" evidence="1">
    <location>
        <begin position="128"/>
        <end position="147"/>
    </location>
</feature>